<name>A0A2X2DL17_PROMI</name>
<proteinExistence type="predicted"/>
<dbReference type="EC" id="4.1.1.49" evidence="1"/>
<evidence type="ECO:0000313" key="1">
    <source>
        <dbReference type="EMBL" id="SPY96419.1"/>
    </source>
</evidence>
<organism evidence="1 2">
    <name type="scientific">Proteus mirabilis</name>
    <dbReference type="NCBI Taxonomy" id="584"/>
    <lineage>
        <taxon>Bacteria</taxon>
        <taxon>Pseudomonadati</taxon>
        <taxon>Pseudomonadota</taxon>
        <taxon>Gammaproteobacteria</taxon>
        <taxon>Enterobacterales</taxon>
        <taxon>Morganellaceae</taxon>
        <taxon>Proteus</taxon>
    </lineage>
</organism>
<keyword evidence="1" id="KW-0418">Kinase</keyword>
<dbReference type="EMBL" id="UAUE01000014">
    <property type="protein sequence ID" value="SPY96419.1"/>
    <property type="molecule type" value="Genomic_DNA"/>
</dbReference>
<dbReference type="GO" id="GO:0016301">
    <property type="term" value="F:kinase activity"/>
    <property type="evidence" value="ECO:0007669"/>
    <property type="project" value="UniProtKB-KW"/>
</dbReference>
<keyword evidence="1" id="KW-0456">Lyase</keyword>
<dbReference type="AlphaFoldDB" id="A0A2X2DL17"/>
<keyword evidence="1" id="KW-0670">Pyruvate</keyword>
<gene>
    <name evidence="1" type="primary">pckA_1</name>
    <name evidence="1" type="ORF">NCTC10975_02135</name>
</gene>
<protein>
    <submittedName>
        <fullName evidence="1">Phosphoenolpyruvate carboxykinase</fullName>
        <ecNumber evidence="1">4.1.1.49</ecNumber>
    </submittedName>
</protein>
<evidence type="ECO:0000313" key="2">
    <source>
        <dbReference type="Proteomes" id="UP000251485"/>
    </source>
</evidence>
<reference evidence="1 2" key="1">
    <citation type="submission" date="2018-06" db="EMBL/GenBank/DDBJ databases">
        <authorList>
            <consortium name="Pathogen Informatics"/>
            <person name="Doyle S."/>
        </authorList>
    </citation>
    <scope>NUCLEOTIDE SEQUENCE [LARGE SCALE GENOMIC DNA]</scope>
    <source>
        <strain evidence="1 2">NCTC10975</strain>
    </source>
</reference>
<sequence length="36" mass="4180">MNVKGLTPKDLEQYGIHDISEVIYNPSYDLLLKEEN</sequence>
<keyword evidence="1" id="KW-0808">Transferase</keyword>
<dbReference type="Proteomes" id="UP000251485">
    <property type="component" value="Unassembled WGS sequence"/>
</dbReference>
<dbReference type="GO" id="GO:0004612">
    <property type="term" value="F:phosphoenolpyruvate carboxykinase (ATP) activity"/>
    <property type="evidence" value="ECO:0007669"/>
    <property type="project" value="UniProtKB-EC"/>
</dbReference>
<accession>A0A2X2DL17</accession>